<reference evidence="2 3" key="1">
    <citation type="journal article" date="2014" name="Appl. Environ. Microbiol.">
        <title>Genomic encyclopedia of type strains of the genus Bifidobacterium.</title>
        <authorList>
            <person name="Milani C."/>
            <person name="Lugli G.A."/>
            <person name="Duranti S."/>
            <person name="Turroni F."/>
            <person name="Bottacini F."/>
            <person name="Mangifesta M."/>
            <person name="Sanchez B."/>
            <person name="Viappiani A."/>
            <person name="Mancabelli L."/>
            <person name="Taminiau B."/>
            <person name="Delcenserie V."/>
            <person name="Barrangou R."/>
            <person name="Margolles A."/>
            <person name="van Sinderen D."/>
            <person name="Ventura M."/>
        </authorList>
    </citation>
    <scope>NUCLEOTIDE SEQUENCE [LARGE SCALE GENOMIC DNA]</scope>
    <source>
        <strain evidence="2 3">DSM 19703</strain>
    </source>
</reference>
<dbReference type="InterPro" id="IPR050228">
    <property type="entry name" value="Carboxylesterase_BioH"/>
</dbReference>
<proteinExistence type="predicted"/>
<dbReference type="eggNOG" id="COG2267">
    <property type="taxonomic scope" value="Bacteria"/>
</dbReference>
<accession>A0A080N219</accession>
<dbReference type="InterPro" id="IPR000639">
    <property type="entry name" value="Epox_hydrolase-like"/>
</dbReference>
<dbReference type="EMBL" id="ATLK01000001">
    <property type="protein sequence ID" value="KFF30967.1"/>
    <property type="molecule type" value="Genomic_DNA"/>
</dbReference>
<dbReference type="STRING" id="1341695.BBOMB_0292"/>
<feature type="domain" description="AB hydrolase-1" evidence="1">
    <location>
        <begin position="50"/>
        <end position="304"/>
    </location>
</feature>
<evidence type="ECO:0000313" key="3">
    <source>
        <dbReference type="Proteomes" id="UP000028730"/>
    </source>
</evidence>
<dbReference type="AlphaFoldDB" id="A0A080N219"/>
<dbReference type="SUPFAM" id="SSF53474">
    <property type="entry name" value="alpha/beta-Hydrolases"/>
    <property type="match status" value="1"/>
</dbReference>
<dbReference type="Gene3D" id="3.40.50.1820">
    <property type="entry name" value="alpha/beta hydrolase"/>
    <property type="match status" value="1"/>
</dbReference>
<organism evidence="2 3">
    <name type="scientific">Bifidobacterium bombi DSM 19703</name>
    <dbReference type="NCBI Taxonomy" id="1341695"/>
    <lineage>
        <taxon>Bacteria</taxon>
        <taxon>Bacillati</taxon>
        <taxon>Actinomycetota</taxon>
        <taxon>Actinomycetes</taxon>
        <taxon>Bifidobacteriales</taxon>
        <taxon>Bifidobacteriaceae</taxon>
        <taxon>Bifidobacterium</taxon>
    </lineage>
</organism>
<dbReference type="PANTHER" id="PTHR43194:SF5">
    <property type="entry name" value="PIMELOYL-[ACYL-CARRIER PROTEIN] METHYL ESTER ESTERASE"/>
    <property type="match status" value="1"/>
</dbReference>
<evidence type="ECO:0000259" key="1">
    <source>
        <dbReference type="Pfam" id="PF12697"/>
    </source>
</evidence>
<gene>
    <name evidence="2" type="ORF">BBOMB_0292</name>
</gene>
<dbReference type="InterPro" id="IPR000073">
    <property type="entry name" value="AB_hydrolase_1"/>
</dbReference>
<evidence type="ECO:0000313" key="2">
    <source>
        <dbReference type="EMBL" id="KFF30967.1"/>
    </source>
</evidence>
<name>A0A080N219_9BIFI</name>
<dbReference type="InterPro" id="IPR029058">
    <property type="entry name" value="AB_hydrolase_fold"/>
</dbReference>
<dbReference type="Pfam" id="PF12697">
    <property type="entry name" value="Abhydrolase_6"/>
    <property type="match status" value="1"/>
</dbReference>
<dbReference type="GO" id="GO:0016787">
    <property type="term" value="F:hydrolase activity"/>
    <property type="evidence" value="ECO:0007669"/>
    <property type="project" value="UniProtKB-KW"/>
</dbReference>
<protein>
    <submittedName>
        <fullName evidence="2">Alpha/beta hydrolase family protein</fullName>
    </submittedName>
</protein>
<dbReference type="Proteomes" id="UP000028730">
    <property type="component" value="Unassembled WGS sequence"/>
</dbReference>
<keyword evidence="3" id="KW-1185">Reference proteome</keyword>
<comment type="caution">
    <text evidence="2">The sequence shown here is derived from an EMBL/GenBank/DDBJ whole genome shotgun (WGS) entry which is preliminary data.</text>
</comment>
<dbReference type="RefSeq" id="WP_238549849.1">
    <property type="nucleotide sequence ID" value="NZ_ATLK01000001.1"/>
</dbReference>
<sequence>MESNVGHEQVGRVSRAYAFDGEMLAEQEEWSRRPLCVVNHEYRAGSGTPLVLVHAFPIDHRMWDECAALIISRSARAGVVPFAVWAPDMPGAGMSPVPVVGSYGEPREDGAYPRALDAIVETYVDMLHDAGYDKAVWAGISMGGYVALDVQRLHPECVAGLALCDTTADADVDGGAKRLGVAQDVVRGLTVMPVLHFAQPAQGDSTVRRSSWFIDEMTSWIREQSPAGIDWRQRMAAGRPDMNAQLPRITVPSLVLCGDRDPSSGPDRMRVMASHMTGTEVDMQIIHDCGHFSAVEHPEEVAEALLHLMARVGR</sequence>
<dbReference type="PANTHER" id="PTHR43194">
    <property type="entry name" value="HYDROLASE ALPHA/BETA FOLD FAMILY"/>
    <property type="match status" value="1"/>
</dbReference>
<keyword evidence="2" id="KW-0378">Hydrolase</keyword>
<dbReference type="PRINTS" id="PR00412">
    <property type="entry name" value="EPOXHYDRLASE"/>
</dbReference>